<reference evidence="5 6" key="1">
    <citation type="submission" date="2019-03" db="EMBL/GenBank/DDBJ databases">
        <title>Alkanindiges illinoisensis: a potential pathogenic isolated from ascites of a gastric cancer patient with abdominal metastasis.</title>
        <authorList>
            <person name="Hu X."/>
            <person name="Yang B."/>
            <person name="Yan X."/>
            <person name="Lin L."/>
            <person name="Zhao H."/>
            <person name="Zhou F."/>
            <person name="Su B."/>
            <person name="Chen J."/>
            <person name="Rui Y."/>
            <person name="Wang Q."/>
            <person name="Zheng L."/>
        </authorList>
    </citation>
    <scope>NUCLEOTIDE SEQUENCE [LARGE SCALE GENOMIC DNA]</scope>
    <source>
        <strain evidence="5 6">NFYY 23406</strain>
    </source>
</reference>
<dbReference type="NCBIfam" id="TIGR01451">
    <property type="entry name" value="B_ant_repeat"/>
    <property type="match status" value="2"/>
</dbReference>
<dbReference type="OrthoDB" id="28777at2"/>
<feature type="compositionally biased region" description="Low complexity" evidence="1">
    <location>
        <begin position="328"/>
        <end position="342"/>
    </location>
</feature>
<dbReference type="InterPro" id="IPR051172">
    <property type="entry name" value="Chlamydia_OmcB"/>
</dbReference>
<gene>
    <name evidence="5" type="ORF">E2B99_09475</name>
</gene>
<accession>A0A4Y7XB91</accession>
<keyword evidence="2" id="KW-0732">Signal</keyword>
<feature type="domain" description="Alpha-galactosidase NEW3" evidence="4">
    <location>
        <begin position="533"/>
        <end position="618"/>
    </location>
</feature>
<proteinExistence type="predicted"/>
<evidence type="ECO:0000313" key="6">
    <source>
        <dbReference type="Proteomes" id="UP000297834"/>
    </source>
</evidence>
<keyword evidence="6" id="KW-1185">Reference proteome</keyword>
<comment type="caution">
    <text evidence="5">The sequence shown here is derived from an EMBL/GenBank/DDBJ whole genome shotgun (WGS) entry which is preliminary data.</text>
</comment>
<feature type="domain" description="DUF11" evidence="3">
    <location>
        <begin position="207"/>
        <end position="336"/>
    </location>
</feature>
<feature type="region of interest" description="Disordered" evidence="1">
    <location>
        <begin position="327"/>
        <end position="347"/>
    </location>
</feature>
<dbReference type="SUPFAM" id="SSF49401">
    <property type="entry name" value="Bacterial adhesins"/>
    <property type="match status" value="1"/>
</dbReference>
<name>A0A4Y7XB91_9GAMM</name>
<dbReference type="PANTHER" id="PTHR34819">
    <property type="entry name" value="LARGE CYSTEINE-RICH PERIPLASMIC PROTEIN OMCB"/>
    <property type="match status" value="1"/>
</dbReference>
<dbReference type="RefSeq" id="WP_134244733.1">
    <property type="nucleotide sequence ID" value="NZ_SNTY01000036.1"/>
</dbReference>
<dbReference type="Proteomes" id="UP000297834">
    <property type="component" value="Unassembled WGS sequence"/>
</dbReference>
<organism evidence="5 6">
    <name type="scientific">Alkanindiges illinoisensis</name>
    <dbReference type="NCBI Taxonomy" id="197183"/>
    <lineage>
        <taxon>Bacteria</taxon>
        <taxon>Pseudomonadati</taxon>
        <taxon>Pseudomonadota</taxon>
        <taxon>Gammaproteobacteria</taxon>
        <taxon>Moraxellales</taxon>
        <taxon>Moraxellaceae</taxon>
        <taxon>Alkanindiges</taxon>
    </lineage>
</organism>
<evidence type="ECO:0000259" key="3">
    <source>
        <dbReference type="Pfam" id="PF01345"/>
    </source>
</evidence>
<feature type="chain" id="PRO_5021317252" evidence="2">
    <location>
        <begin position="33"/>
        <end position="904"/>
    </location>
</feature>
<dbReference type="PANTHER" id="PTHR34819:SF3">
    <property type="entry name" value="CELL SURFACE PROTEIN"/>
    <property type="match status" value="1"/>
</dbReference>
<dbReference type="InterPro" id="IPR001434">
    <property type="entry name" value="OmcB-like_DUF11"/>
</dbReference>
<sequence length="904" mass="91273">MSKHIALPRLNQLAASIAVVVGGLALVPAAHAAAPLAGTNISNIASASYNDAAGRTQTVTSNEVKTTVIQVASFTLAADRTTTSNPNGQVSLVHTLTNTGNGTDTFTINTANIGGDNFDFATIQVYLDANGDGVADNTTNLAGQTVTLTAGQSVNLIVVTTTPAVATSGQNGKLTISATSKVAVDAADSVTQKTNTDTVNVTANAVIQVTKSASVSAVKSGDTIEYTLTYKNTGNTTATDVTLTDVIPANLTYTAGTAVWSGSGTNLTDAADTDGYDFNITQAGRLTFKIPSVAANTTGTLKFKVTVNAAAPAGAITNTAYYSYDPDGPTNGNTGTTPVTTPEPSNPSTVTVAATYLGAINDSATLNYNDGERNTTTQTDSQTKAIAQGETATFNTYVWNRGNSTESYNLTSVLTGLVAGTTVQFFKADGVTPLTDTSGDTTVDTGPIAPNTNQLVVVKITPPSTSITSGSVTVTADPVDNASAAANDVTTLNVNITAATVDLTKNGSTNVADGDGKYIAGTATDLIVQTATVEAGQPATLQLAVTNDGTNPDNYNLSVANLPSGWTAVFYQDTNGDGQPDGAPITNTGNVPAGQTVKLVAVVTPPANALPGNNDLVFTILSPATGLTDSLKDRVIVDENRSLIFTPDRNGQIAPGGTVVYTHTLTNTGNVTEGLAGTDLNIAIGNTLTGTNTSVYVDVDNNGIADAGELVTGTNLTALLAGTAGGAGLQPGEAVRIFVKVEAPAGATDGQQDVATITITPTGVIGDDTAPAALKVTDVTTINNGQIRLLKEQALDANCDGTEDSGLASYTQGTISAKPGTCVIYRITATNDGSVPVTTLVINDATPAFTTLAAAPTPSNDGTTGTVTAPAAGATGNVSNPVGNLAPTATAKLKFGVKINPVTP</sequence>
<dbReference type="InterPro" id="IPR008966">
    <property type="entry name" value="Adhesion_dom_sf"/>
</dbReference>
<evidence type="ECO:0000259" key="4">
    <source>
        <dbReference type="Pfam" id="PF10633"/>
    </source>
</evidence>
<dbReference type="InterPro" id="IPR018905">
    <property type="entry name" value="A-galactase_NEW3"/>
</dbReference>
<dbReference type="AlphaFoldDB" id="A0A4Y7XB91"/>
<dbReference type="Pfam" id="PF10633">
    <property type="entry name" value="NPCBM_assoc"/>
    <property type="match status" value="1"/>
</dbReference>
<evidence type="ECO:0000313" key="5">
    <source>
        <dbReference type="EMBL" id="TEU25583.1"/>
    </source>
</evidence>
<dbReference type="InterPro" id="IPR047589">
    <property type="entry name" value="DUF11_rpt"/>
</dbReference>
<dbReference type="Pfam" id="PF01345">
    <property type="entry name" value="DUF11"/>
    <property type="match status" value="1"/>
</dbReference>
<evidence type="ECO:0000256" key="2">
    <source>
        <dbReference type="SAM" id="SignalP"/>
    </source>
</evidence>
<feature type="signal peptide" evidence="2">
    <location>
        <begin position="1"/>
        <end position="32"/>
    </location>
</feature>
<protein>
    <submittedName>
        <fullName evidence="5">DUF11 domain-containing protein</fullName>
    </submittedName>
</protein>
<dbReference type="EMBL" id="SNTY01000036">
    <property type="protein sequence ID" value="TEU25583.1"/>
    <property type="molecule type" value="Genomic_DNA"/>
</dbReference>
<evidence type="ECO:0000256" key="1">
    <source>
        <dbReference type="SAM" id="MobiDB-lite"/>
    </source>
</evidence>
<dbReference type="Gene3D" id="2.60.40.740">
    <property type="match status" value="1"/>
</dbReference>